<protein>
    <submittedName>
        <fullName evidence="2">SFRICE_007941</fullName>
    </submittedName>
</protein>
<dbReference type="AlphaFoldDB" id="A0A2H1WLM7"/>
<evidence type="ECO:0000313" key="2">
    <source>
        <dbReference type="EMBL" id="SOQ53876.1"/>
    </source>
</evidence>
<organism evidence="2">
    <name type="scientific">Spodoptera frugiperda</name>
    <name type="common">Fall armyworm</name>
    <dbReference type="NCBI Taxonomy" id="7108"/>
    <lineage>
        <taxon>Eukaryota</taxon>
        <taxon>Metazoa</taxon>
        <taxon>Ecdysozoa</taxon>
        <taxon>Arthropoda</taxon>
        <taxon>Hexapoda</taxon>
        <taxon>Insecta</taxon>
        <taxon>Pterygota</taxon>
        <taxon>Neoptera</taxon>
        <taxon>Endopterygota</taxon>
        <taxon>Lepidoptera</taxon>
        <taxon>Glossata</taxon>
        <taxon>Ditrysia</taxon>
        <taxon>Noctuoidea</taxon>
        <taxon>Noctuidae</taxon>
        <taxon>Amphipyrinae</taxon>
        <taxon>Spodoptera</taxon>
    </lineage>
</organism>
<feature type="compositionally biased region" description="Low complexity" evidence="1">
    <location>
        <begin position="107"/>
        <end position="120"/>
    </location>
</feature>
<gene>
    <name evidence="2" type="ORF">SFRICE_007941</name>
</gene>
<feature type="region of interest" description="Disordered" evidence="1">
    <location>
        <begin position="104"/>
        <end position="130"/>
    </location>
</feature>
<evidence type="ECO:0000256" key="1">
    <source>
        <dbReference type="SAM" id="MobiDB-lite"/>
    </source>
</evidence>
<sequence>MTCYCCIFLKGENHPMTSPALYEARGSVRLLLTKNQSIPTPAFRPGAPVNPPVYFTTQQTHFKDLELYLLVSFIEVIHERPVEVGCDVDAILDRERHLSEAEINQISSASSSSSSTAYSSGLFSQGEGVTPVEDQLSPVHIQPQFLTHLHVPPPEPVGVTRHVPIAVDGVREQVQSDNKDALDETESPKLLDRRCLILLSLVG</sequence>
<name>A0A2H1WLM7_SPOFR</name>
<accession>A0A2H1WLM7</accession>
<proteinExistence type="predicted"/>
<reference evidence="2" key="1">
    <citation type="submission" date="2016-07" db="EMBL/GenBank/DDBJ databases">
        <authorList>
            <person name="Bretaudeau A."/>
        </authorList>
    </citation>
    <scope>NUCLEOTIDE SEQUENCE</scope>
    <source>
        <strain evidence="2">Rice</strain>
        <tissue evidence="2">Whole body</tissue>
    </source>
</reference>
<dbReference type="EMBL" id="ODYU01009444">
    <property type="protein sequence ID" value="SOQ53876.1"/>
    <property type="molecule type" value="Genomic_DNA"/>
</dbReference>